<protein>
    <submittedName>
        <fullName evidence="1">Uncharacterized protein</fullName>
    </submittedName>
</protein>
<reference evidence="1" key="1">
    <citation type="journal article" date="2019" name="PLoS Negl. Trop. Dis.">
        <title>Revisiting the worldwide diversity of Leptospira species in the environment.</title>
        <authorList>
            <person name="Vincent A.T."/>
            <person name="Schiettekatte O."/>
            <person name="Bourhy P."/>
            <person name="Veyrier F.J."/>
            <person name="Picardeau M."/>
        </authorList>
    </citation>
    <scope>NUCLEOTIDE SEQUENCE [LARGE SCALE GENOMIC DNA]</scope>
    <source>
        <strain evidence="1">201800293</strain>
    </source>
</reference>
<name>A0A6N4PTA1_9LEPT</name>
<dbReference type="EMBL" id="RQFF01000037">
    <property type="protein sequence ID" value="TGK67064.1"/>
    <property type="molecule type" value="Genomic_DNA"/>
</dbReference>
<evidence type="ECO:0000313" key="2">
    <source>
        <dbReference type="Proteomes" id="UP000297239"/>
    </source>
</evidence>
<comment type="caution">
    <text evidence="1">The sequence shown here is derived from an EMBL/GenBank/DDBJ whole genome shotgun (WGS) entry which is preliminary data.</text>
</comment>
<organism evidence="1 2">
    <name type="scientific">Leptospira kanakyensis</name>
    <dbReference type="NCBI Taxonomy" id="2484968"/>
    <lineage>
        <taxon>Bacteria</taxon>
        <taxon>Pseudomonadati</taxon>
        <taxon>Spirochaetota</taxon>
        <taxon>Spirochaetia</taxon>
        <taxon>Leptospirales</taxon>
        <taxon>Leptospiraceae</taxon>
        <taxon>Leptospira</taxon>
    </lineage>
</organism>
<accession>A0A6N4PTA1</accession>
<gene>
    <name evidence="1" type="ORF">EHQ18_18370</name>
</gene>
<dbReference type="Proteomes" id="UP000297239">
    <property type="component" value="Unassembled WGS sequence"/>
</dbReference>
<proteinExistence type="predicted"/>
<dbReference type="RefSeq" id="WP_135636432.1">
    <property type="nucleotide sequence ID" value="NZ_RQFE01000031.1"/>
</dbReference>
<evidence type="ECO:0000313" key="1">
    <source>
        <dbReference type="EMBL" id="TGK67064.1"/>
    </source>
</evidence>
<sequence>MSELLDEFNASYGIVSQLVGTSAARAGKHPMEVALGELSLMYMFLRKLGINTEFDEYKNEAIIEAKVKGKEYYEQKRKEQQNLQG</sequence>
<dbReference type="AlphaFoldDB" id="A0A6N4PTA1"/>
<keyword evidence="2" id="KW-1185">Reference proteome</keyword>